<protein>
    <submittedName>
        <fullName evidence="1">Uncharacterized protein</fullName>
    </submittedName>
</protein>
<dbReference type="Gramene" id="TKW28473">
    <property type="protein sequence ID" value="TKW28473"/>
    <property type="gene ID" value="SEVIR_3G325403v2"/>
</dbReference>
<evidence type="ECO:0000313" key="1">
    <source>
        <dbReference type="EMBL" id="TKW28473.1"/>
    </source>
</evidence>
<dbReference type="EMBL" id="CM016554">
    <property type="protein sequence ID" value="TKW28473.1"/>
    <property type="molecule type" value="Genomic_DNA"/>
</dbReference>
<name>A0A4U6VJX6_SETVI</name>
<accession>A0A4U6VJX6</accession>
<proteinExistence type="predicted"/>
<reference evidence="1" key="1">
    <citation type="submission" date="2019-03" db="EMBL/GenBank/DDBJ databases">
        <title>WGS assembly of Setaria viridis.</title>
        <authorList>
            <person name="Huang P."/>
            <person name="Jenkins J."/>
            <person name="Grimwood J."/>
            <person name="Barry K."/>
            <person name="Healey A."/>
            <person name="Mamidi S."/>
            <person name="Sreedasyam A."/>
            <person name="Shu S."/>
            <person name="Feldman M."/>
            <person name="Wu J."/>
            <person name="Yu Y."/>
            <person name="Chen C."/>
            <person name="Johnson J."/>
            <person name="Rokhsar D."/>
            <person name="Baxter I."/>
            <person name="Schmutz J."/>
            <person name="Brutnell T."/>
            <person name="Kellogg E."/>
        </authorList>
    </citation>
    <scope>NUCLEOTIDE SEQUENCE [LARGE SCALE GENOMIC DNA]</scope>
</reference>
<evidence type="ECO:0000313" key="2">
    <source>
        <dbReference type="Proteomes" id="UP000298652"/>
    </source>
</evidence>
<sequence>MLQARKQWSASTTTRRSWNGRARCRLRACRRAILLIVYWRVYPNRPSGVQASTSSSTRPN</sequence>
<gene>
    <name evidence="1" type="ORF">SEVIR_3G325403v2</name>
</gene>
<dbReference type="Proteomes" id="UP000298652">
    <property type="component" value="Chromosome 3"/>
</dbReference>
<organism evidence="1 2">
    <name type="scientific">Setaria viridis</name>
    <name type="common">Green bristlegrass</name>
    <name type="synonym">Setaria italica subsp. viridis</name>
    <dbReference type="NCBI Taxonomy" id="4556"/>
    <lineage>
        <taxon>Eukaryota</taxon>
        <taxon>Viridiplantae</taxon>
        <taxon>Streptophyta</taxon>
        <taxon>Embryophyta</taxon>
        <taxon>Tracheophyta</taxon>
        <taxon>Spermatophyta</taxon>
        <taxon>Magnoliopsida</taxon>
        <taxon>Liliopsida</taxon>
        <taxon>Poales</taxon>
        <taxon>Poaceae</taxon>
        <taxon>PACMAD clade</taxon>
        <taxon>Panicoideae</taxon>
        <taxon>Panicodae</taxon>
        <taxon>Paniceae</taxon>
        <taxon>Cenchrinae</taxon>
        <taxon>Setaria</taxon>
    </lineage>
</organism>
<keyword evidence="2" id="KW-1185">Reference proteome</keyword>
<dbReference type="AlphaFoldDB" id="A0A4U6VJX6"/>